<reference evidence="2 3" key="1">
    <citation type="submission" date="2016-04" db="EMBL/GenBank/DDBJ databases">
        <title>Deep-sea bacteria in the southern Pacific.</title>
        <authorList>
            <person name="Tang K."/>
        </authorList>
    </citation>
    <scope>NUCLEOTIDE SEQUENCE [LARGE SCALE GENOMIC DNA]</scope>
    <source>
        <strain evidence="2 3">JLT2014</strain>
    </source>
</reference>
<evidence type="ECO:0000313" key="2">
    <source>
        <dbReference type="EMBL" id="APZ53997.1"/>
    </source>
</evidence>
<dbReference type="RefSeq" id="WP_076703106.1">
    <property type="nucleotide sequence ID" value="NZ_CP015093.1"/>
</dbReference>
<keyword evidence="3" id="KW-1185">Reference proteome</keyword>
<dbReference type="EMBL" id="CP015093">
    <property type="protein sequence ID" value="APZ53997.1"/>
    <property type="molecule type" value="Genomic_DNA"/>
</dbReference>
<proteinExistence type="predicted"/>
<organism evidence="2 3">
    <name type="scientific">Salipiger abyssi</name>
    <dbReference type="NCBI Taxonomy" id="1250539"/>
    <lineage>
        <taxon>Bacteria</taxon>
        <taxon>Pseudomonadati</taxon>
        <taxon>Pseudomonadota</taxon>
        <taxon>Alphaproteobacteria</taxon>
        <taxon>Rhodobacterales</taxon>
        <taxon>Roseobacteraceae</taxon>
        <taxon>Salipiger</taxon>
    </lineage>
</organism>
<dbReference type="OrthoDB" id="583390at2"/>
<dbReference type="Proteomes" id="UP000187059">
    <property type="component" value="Chromosome"/>
</dbReference>
<evidence type="ECO:0000256" key="1">
    <source>
        <dbReference type="SAM" id="SignalP"/>
    </source>
</evidence>
<dbReference type="KEGG" id="paby:Ga0080574_TMP3663"/>
<sequence precursor="true">MFRSACIAITAATLTALPAAADTPSAAQTEQILAMLAEMQCEMDPDDIEMEDGGYELDDVYCADGQYDIDLDADLNVTNKRKE</sequence>
<dbReference type="AlphaFoldDB" id="A0A1P8UX70"/>
<protein>
    <recommendedName>
        <fullName evidence="4">PepSY domain-containing protein</fullName>
    </recommendedName>
</protein>
<evidence type="ECO:0008006" key="4">
    <source>
        <dbReference type="Google" id="ProtNLM"/>
    </source>
</evidence>
<name>A0A1P8UX70_9RHOB</name>
<gene>
    <name evidence="2" type="ORF">Ga0080574_TMP3663</name>
</gene>
<evidence type="ECO:0000313" key="3">
    <source>
        <dbReference type="Proteomes" id="UP000187059"/>
    </source>
</evidence>
<feature type="signal peptide" evidence="1">
    <location>
        <begin position="1"/>
        <end position="21"/>
    </location>
</feature>
<accession>A0A1P8UX70</accession>
<keyword evidence="1" id="KW-0732">Signal</keyword>
<feature type="chain" id="PRO_5012614067" description="PepSY domain-containing protein" evidence="1">
    <location>
        <begin position="22"/>
        <end position="83"/>
    </location>
</feature>